<dbReference type="OrthoDB" id="2015447at2759"/>
<dbReference type="Gene3D" id="3.30.9.10">
    <property type="entry name" value="D-Amino Acid Oxidase, subunit A, domain 2"/>
    <property type="match status" value="1"/>
</dbReference>
<comment type="similarity">
    <text evidence="2">Belongs to the DAMOX/DASOX family.</text>
</comment>
<dbReference type="GO" id="GO:0005737">
    <property type="term" value="C:cytoplasm"/>
    <property type="evidence" value="ECO:0007669"/>
    <property type="project" value="TreeGrafter"/>
</dbReference>
<dbReference type="Pfam" id="PF01266">
    <property type="entry name" value="DAO"/>
    <property type="match status" value="1"/>
</dbReference>
<keyword evidence="4 6" id="KW-0274">FAD</keyword>
<dbReference type="AlphaFoldDB" id="A0A4P9WM62"/>
<evidence type="ECO:0000256" key="2">
    <source>
        <dbReference type="ARBA" id="ARBA00006730"/>
    </source>
</evidence>
<dbReference type="PANTHER" id="PTHR11530:SF25">
    <property type="entry name" value="FAD DEPENDENT OXIDOREDUCTASE DOMAIN-CONTAINING PROTEIN"/>
    <property type="match status" value="1"/>
</dbReference>
<evidence type="ECO:0000313" key="9">
    <source>
        <dbReference type="Proteomes" id="UP000269721"/>
    </source>
</evidence>
<accession>A0A4P9WM62</accession>
<name>A0A4P9WM62_9FUNG</name>
<evidence type="ECO:0000313" key="8">
    <source>
        <dbReference type="EMBL" id="RKO93295.1"/>
    </source>
</evidence>
<dbReference type="InterPro" id="IPR006076">
    <property type="entry name" value="FAD-dep_OxRdtase"/>
</dbReference>
<evidence type="ECO:0000256" key="6">
    <source>
        <dbReference type="PIRSR" id="PIRSR000189-1"/>
    </source>
</evidence>
<comment type="cofactor">
    <cofactor evidence="1 6">
        <name>FAD</name>
        <dbReference type="ChEBI" id="CHEBI:57692"/>
    </cofactor>
</comment>
<evidence type="ECO:0000256" key="1">
    <source>
        <dbReference type="ARBA" id="ARBA00001974"/>
    </source>
</evidence>
<dbReference type="GO" id="GO:0003884">
    <property type="term" value="F:D-amino-acid oxidase activity"/>
    <property type="evidence" value="ECO:0007669"/>
    <property type="project" value="InterPro"/>
</dbReference>
<dbReference type="PANTHER" id="PTHR11530">
    <property type="entry name" value="D-AMINO ACID OXIDASE"/>
    <property type="match status" value="1"/>
</dbReference>
<feature type="binding site" evidence="6">
    <location>
        <position position="222"/>
    </location>
    <ligand>
        <name>FAD</name>
        <dbReference type="ChEBI" id="CHEBI:57692"/>
    </ligand>
</feature>
<dbReference type="PIRSF" id="PIRSF000189">
    <property type="entry name" value="D-aa_oxidase"/>
    <property type="match status" value="1"/>
</dbReference>
<sequence length="404" mass="44745">MVTQTINQTLAKPKHALIIGGGVTGLTTAHELLLAGFKVTIVSKAYAPASLADANRITSQIAGALWEWPPAVCGRHTDGVSLGKSKRWCMVAYERFKEMSNDPILREAAGVQMRMANFFFLKPVLDCPEQTDKMHEIEAHADGFRHEAAITQELGINNDYGVKDAYQHLAPVIDTDRYMQWIYARVTELGGRLLSGVVTGDLLDQESTLLAQHNADVLINCTGLAGNELAGDKTVYPLRGALVRVINDGSRFPQIKEAMSLSLHGREGANDLIFIVPRNDNTLILGGLTEPNEFSLDITMENYPPLKEMYDRNIRFYPDLAKAEIDPVYPIAVGLRPLRKQNVRVEREQRIQATGQRSRIVHNYGHGGSGFSLSFGCAEDVVNFAMEVVSERTSEQLLQLQARL</sequence>
<dbReference type="Gene3D" id="3.40.50.720">
    <property type="entry name" value="NAD(P)-binding Rossmann-like Domain"/>
    <property type="match status" value="1"/>
</dbReference>
<evidence type="ECO:0000259" key="7">
    <source>
        <dbReference type="Pfam" id="PF01266"/>
    </source>
</evidence>
<dbReference type="InterPro" id="IPR023209">
    <property type="entry name" value="DAO"/>
</dbReference>
<dbReference type="SUPFAM" id="SSF54373">
    <property type="entry name" value="FAD-linked reductases, C-terminal domain"/>
    <property type="match status" value="1"/>
</dbReference>
<dbReference type="SUPFAM" id="SSF51971">
    <property type="entry name" value="Nucleotide-binding domain"/>
    <property type="match status" value="1"/>
</dbReference>
<proteinExistence type="inferred from homology"/>
<feature type="binding site" evidence="6">
    <location>
        <position position="336"/>
    </location>
    <ligand>
        <name>D-dopa</name>
        <dbReference type="ChEBI" id="CHEBI:149689"/>
    </ligand>
</feature>
<protein>
    <submittedName>
        <fullName evidence="8">FAD dependent oxidoreductase</fullName>
    </submittedName>
</protein>
<dbReference type="PROSITE" id="PS00677">
    <property type="entry name" value="DAO"/>
    <property type="match status" value="1"/>
</dbReference>
<dbReference type="EMBL" id="KZ994298">
    <property type="protein sequence ID" value="RKO93295.1"/>
    <property type="molecule type" value="Genomic_DNA"/>
</dbReference>
<feature type="domain" description="FAD dependent oxidoreductase" evidence="7">
    <location>
        <begin position="16"/>
        <end position="381"/>
    </location>
</feature>
<keyword evidence="5" id="KW-0560">Oxidoreductase</keyword>
<dbReference type="InterPro" id="IPR006181">
    <property type="entry name" value="D-amino_acid_oxidase_CS"/>
</dbReference>
<organism evidence="8 9">
    <name type="scientific">Blyttiomyces helicus</name>
    <dbReference type="NCBI Taxonomy" id="388810"/>
    <lineage>
        <taxon>Eukaryota</taxon>
        <taxon>Fungi</taxon>
        <taxon>Fungi incertae sedis</taxon>
        <taxon>Chytridiomycota</taxon>
        <taxon>Chytridiomycota incertae sedis</taxon>
        <taxon>Chytridiomycetes</taxon>
        <taxon>Chytridiomycetes incertae sedis</taxon>
        <taxon>Blyttiomyces</taxon>
    </lineage>
</organism>
<dbReference type="Proteomes" id="UP000269721">
    <property type="component" value="Unassembled WGS sequence"/>
</dbReference>
<evidence type="ECO:0000256" key="3">
    <source>
        <dbReference type="ARBA" id="ARBA00022630"/>
    </source>
</evidence>
<dbReference type="GO" id="GO:0019478">
    <property type="term" value="P:D-amino acid catabolic process"/>
    <property type="evidence" value="ECO:0007669"/>
    <property type="project" value="TreeGrafter"/>
</dbReference>
<feature type="binding site" evidence="6">
    <location>
        <position position="368"/>
    </location>
    <ligand>
        <name>D-dopa</name>
        <dbReference type="ChEBI" id="CHEBI:149689"/>
    </ligand>
</feature>
<evidence type="ECO:0000256" key="4">
    <source>
        <dbReference type="ARBA" id="ARBA00022827"/>
    </source>
</evidence>
<feature type="binding site" evidence="6">
    <location>
        <begin position="58"/>
        <end position="59"/>
    </location>
    <ligand>
        <name>FAD</name>
        <dbReference type="ChEBI" id="CHEBI:57692"/>
    </ligand>
</feature>
<dbReference type="GO" id="GO:0071949">
    <property type="term" value="F:FAD binding"/>
    <property type="evidence" value="ECO:0007669"/>
    <property type="project" value="InterPro"/>
</dbReference>
<keyword evidence="3" id="KW-0285">Flavoprotein</keyword>
<gene>
    <name evidence="8" type="ORF">BDK51DRAFT_19856</name>
</gene>
<evidence type="ECO:0000256" key="5">
    <source>
        <dbReference type="ARBA" id="ARBA00023002"/>
    </source>
</evidence>
<reference evidence="9" key="1">
    <citation type="journal article" date="2018" name="Nat. Microbiol.">
        <title>Leveraging single-cell genomics to expand the fungal tree of life.</title>
        <authorList>
            <person name="Ahrendt S.R."/>
            <person name="Quandt C.A."/>
            <person name="Ciobanu D."/>
            <person name="Clum A."/>
            <person name="Salamov A."/>
            <person name="Andreopoulos B."/>
            <person name="Cheng J.F."/>
            <person name="Woyke T."/>
            <person name="Pelin A."/>
            <person name="Henrissat B."/>
            <person name="Reynolds N.K."/>
            <person name="Benny G.L."/>
            <person name="Smith M.E."/>
            <person name="James T.Y."/>
            <person name="Grigoriev I.V."/>
        </authorList>
    </citation>
    <scope>NUCLEOTIDE SEQUENCE [LARGE SCALE GENOMIC DNA]</scope>
</reference>
<keyword evidence="9" id="KW-1185">Reference proteome</keyword>